<accession>A0A1G6SXK7</accession>
<dbReference type="Proteomes" id="UP000199039">
    <property type="component" value="Unassembled WGS sequence"/>
</dbReference>
<dbReference type="Gene3D" id="3.40.30.10">
    <property type="entry name" value="Glutaredoxin"/>
    <property type="match status" value="1"/>
</dbReference>
<protein>
    <recommendedName>
        <fullName evidence="3">Glutaredoxin</fullName>
    </recommendedName>
</protein>
<evidence type="ECO:0008006" key="3">
    <source>
        <dbReference type="Google" id="ProtNLM"/>
    </source>
</evidence>
<reference evidence="1 2" key="1">
    <citation type="submission" date="2016-09" db="EMBL/GenBank/DDBJ databases">
        <authorList>
            <person name="Capua I."/>
            <person name="De Benedictis P."/>
            <person name="Joannis T."/>
            <person name="Lombin L.H."/>
            <person name="Cattoli G."/>
        </authorList>
    </citation>
    <scope>NUCLEOTIDE SEQUENCE [LARGE SCALE GENOMIC DNA]</scope>
    <source>
        <strain evidence="1 2">ISLP-3</strain>
    </source>
</reference>
<evidence type="ECO:0000313" key="2">
    <source>
        <dbReference type="Proteomes" id="UP000199039"/>
    </source>
</evidence>
<sequence length="121" mass="13089">MVGTSAQTNRGDHVTTPTAPALTVTVVTANACHHCHDAIDVLMKNALSYQIDVREVPSSCAEGRELIATHRPPMSPLVLINGEYFSSGRLPRKKLRDYLNAHATPVVVDSDLTPQAARHHG</sequence>
<gene>
    <name evidence="1" type="ORF">SAMN05216410_2966</name>
</gene>
<keyword evidence="2" id="KW-1185">Reference proteome</keyword>
<dbReference type="EMBL" id="FMYH01000006">
    <property type="protein sequence ID" value="SDD21558.1"/>
    <property type="molecule type" value="Genomic_DNA"/>
</dbReference>
<evidence type="ECO:0000313" key="1">
    <source>
        <dbReference type="EMBL" id="SDD21558.1"/>
    </source>
</evidence>
<name>A0A1G6SXK7_9MICO</name>
<organism evidence="1 2">
    <name type="scientific">Sanguibacter gelidistatuariae</name>
    <dbReference type="NCBI Taxonomy" id="1814289"/>
    <lineage>
        <taxon>Bacteria</taxon>
        <taxon>Bacillati</taxon>
        <taxon>Actinomycetota</taxon>
        <taxon>Actinomycetes</taxon>
        <taxon>Micrococcales</taxon>
        <taxon>Sanguibacteraceae</taxon>
        <taxon>Sanguibacter</taxon>
    </lineage>
</organism>
<dbReference type="InterPro" id="IPR036249">
    <property type="entry name" value="Thioredoxin-like_sf"/>
</dbReference>
<proteinExistence type="predicted"/>
<dbReference type="SUPFAM" id="SSF52833">
    <property type="entry name" value="Thioredoxin-like"/>
    <property type="match status" value="1"/>
</dbReference>
<dbReference type="AlphaFoldDB" id="A0A1G6SXK7"/>
<dbReference type="STRING" id="1814289.SAMN05216410_2966"/>